<dbReference type="PANTHER" id="PTHR11157:SF17">
    <property type="entry name" value="ELONGATION OF VERY LONG CHAIN FATTY ACIDS PROTEIN 6"/>
    <property type="match status" value="1"/>
</dbReference>
<evidence type="ECO:0000256" key="9">
    <source>
        <dbReference type="ARBA" id="ARBA00023160"/>
    </source>
</evidence>
<dbReference type="GO" id="GO:0009922">
    <property type="term" value="F:fatty acid elongase activity"/>
    <property type="evidence" value="ECO:0007669"/>
    <property type="project" value="InterPro"/>
</dbReference>
<evidence type="ECO:0000256" key="4">
    <source>
        <dbReference type="ARBA" id="ARBA00022692"/>
    </source>
</evidence>
<reference evidence="11" key="1">
    <citation type="submission" date="2020-06" db="EMBL/GenBank/DDBJ databases">
        <authorList>
            <consortium name="Plant Systems Biology data submission"/>
        </authorList>
    </citation>
    <scope>NUCLEOTIDE SEQUENCE</scope>
    <source>
        <strain evidence="11">D6</strain>
    </source>
</reference>
<keyword evidence="9 10" id="KW-0275">Fatty acid biosynthesis</keyword>
<dbReference type="PANTHER" id="PTHR11157">
    <property type="entry name" value="FATTY ACID ACYL TRANSFERASE-RELATED"/>
    <property type="match status" value="1"/>
</dbReference>
<comment type="caution">
    <text evidence="11">The sequence shown here is derived from an EMBL/GenBank/DDBJ whole genome shotgun (WGS) entry which is preliminary data.</text>
</comment>
<dbReference type="EC" id="2.3.1.-" evidence="10"/>
<gene>
    <name evidence="11" type="ORF">SEMRO_5_G004650.1</name>
</gene>
<protein>
    <recommendedName>
        <fullName evidence="10">Elongation of fatty acids protein</fullName>
        <ecNumber evidence="10">2.3.1.-</ecNumber>
    </recommendedName>
</protein>
<feature type="transmembrane region" description="Helical" evidence="10">
    <location>
        <begin position="264"/>
        <end position="284"/>
    </location>
</feature>
<dbReference type="AlphaFoldDB" id="A0A9N8D7A6"/>
<keyword evidence="5 10" id="KW-0276">Fatty acid metabolism</keyword>
<dbReference type="Pfam" id="PF01151">
    <property type="entry name" value="ELO"/>
    <property type="match status" value="1"/>
</dbReference>
<dbReference type="OrthoDB" id="37170at2759"/>
<comment type="catalytic activity">
    <reaction evidence="10">
        <text>an acyl-CoA + malonyl-CoA + H(+) = a 3-oxoacyl-CoA + CO2 + CoA</text>
        <dbReference type="Rhea" id="RHEA:50252"/>
        <dbReference type="ChEBI" id="CHEBI:15378"/>
        <dbReference type="ChEBI" id="CHEBI:16526"/>
        <dbReference type="ChEBI" id="CHEBI:57287"/>
        <dbReference type="ChEBI" id="CHEBI:57384"/>
        <dbReference type="ChEBI" id="CHEBI:58342"/>
        <dbReference type="ChEBI" id="CHEBI:90726"/>
    </reaction>
    <physiologicalReaction direction="left-to-right" evidence="10">
        <dbReference type="Rhea" id="RHEA:50253"/>
    </physiologicalReaction>
</comment>
<dbReference type="GO" id="GO:0034625">
    <property type="term" value="P:fatty acid elongation, monounsaturated fatty acid"/>
    <property type="evidence" value="ECO:0007669"/>
    <property type="project" value="TreeGrafter"/>
</dbReference>
<evidence type="ECO:0000256" key="3">
    <source>
        <dbReference type="ARBA" id="ARBA00022679"/>
    </source>
</evidence>
<keyword evidence="3 10" id="KW-0808">Transferase</keyword>
<feature type="transmembrane region" description="Helical" evidence="10">
    <location>
        <begin position="225"/>
        <end position="244"/>
    </location>
</feature>
<keyword evidence="4 10" id="KW-0812">Transmembrane</keyword>
<name>A0A9N8D7A6_9STRA</name>
<evidence type="ECO:0000256" key="6">
    <source>
        <dbReference type="ARBA" id="ARBA00022989"/>
    </source>
</evidence>
<dbReference type="GO" id="GO:0005789">
    <property type="term" value="C:endoplasmic reticulum membrane"/>
    <property type="evidence" value="ECO:0007669"/>
    <property type="project" value="TreeGrafter"/>
</dbReference>
<sequence>MGWHPAVADRSCVEFTRDGKEFEEIYCIYPWAKKFYFPFEYTFRPAFLYDFCHTHHWVPFACVALYLAGIHYGQKYFETRPAWNLKGPMAAWNLLLSVFSFFGFIRCLPFVLHNIGTYGFEATLCNDPENSLGQSITGVWVLFFVLSKIPELFDTFFIVVHKKQLILLHWYHHASVLLASWHTLVTHSPAGIIYTTVNFGVHFVMYFYYFLMAIKCKPKWFRPQWITIAQITQMVVGTVISLWAFSLVHKEECWAKFENNSGILVMYVSYFLLFTQFFLNRFGYGINVSGTKQRNKNNKSTSKKDKAT</sequence>
<dbReference type="InterPro" id="IPR002076">
    <property type="entry name" value="ELO_fam"/>
</dbReference>
<accession>A0A9N8D7A6</accession>
<evidence type="ECO:0000313" key="11">
    <source>
        <dbReference type="EMBL" id="CAB9496491.1"/>
    </source>
</evidence>
<evidence type="ECO:0000256" key="5">
    <source>
        <dbReference type="ARBA" id="ARBA00022832"/>
    </source>
</evidence>
<keyword evidence="12" id="KW-1185">Reference proteome</keyword>
<keyword evidence="8 10" id="KW-0472">Membrane</keyword>
<dbReference type="GO" id="GO:0034626">
    <property type="term" value="P:fatty acid elongation, polyunsaturated fatty acid"/>
    <property type="evidence" value="ECO:0007669"/>
    <property type="project" value="TreeGrafter"/>
</dbReference>
<evidence type="ECO:0000256" key="10">
    <source>
        <dbReference type="RuleBase" id="RU361115"/>
    </source>
</evidence>
<comment type="subcellular location">
    <subcellularLocation>
        <location evidence="1">Membrane</location>
        <topology evidence="1">Multi-pass membrane protein</topology>
    </subcellularLocation>
</comment>
<keyword evidence="7 10" id="KW-0443">Lipid metabolism</keyword>
<feature type="transmembrane region" description="Helical" evidence="10">
    <location>
        <begin position="191"/>
        <end position="213"/>
    </location>
</feature>
<proteinExistence type="inferred from homology"/>
<feature type="transmembrane region" description="Helical" evidence="10">
    <location>
        <begin position="165"/>
        <end position="185"/>
    </location>
</feature>
<evidence type="ECO:0000256" key="1">
    <source>
        <dbReference type="ARBA" id="ARBA00004141"/>
    </source>
</evidence>
<dbReference type="Proteomes" id="UP001153069">
    <property type="component" value="Unassembled WGS sequence"/>
</dbReference>
<feature type="transmembrane region" description="Helical" evidence="10">
    <location>
        <begin position="56"/>
        <end position="73"/>
    </location>
</feature>
<keyword evidence="2 10" id="KW-0444">Lipid biosynthesis</keyword>
<dbReference type="GO" id="GO:0019367">
    <property type="term" value="P:fatty acid elongation, saturated fatty acid"/>
    <property type="evidence" value="ECO:0007669"/>
    <property type="project" value="TreeGrafter"/>
</dbReference>
<evidence type="ECO:0000256" key="8">
    <source>
        <dbReference type="ARBA" id="ARBA00023136"/>
    </source>
</evidence>
<dbReference type="EMBL" id="CAICTM010000005">
    <property type="protein sequence ID" value="CAB9496491.1"/>
    <property type="molecule type" value="Genomic_DNA"/>
</dbReference>
<feature type="transmembrane region" description="Helical" evidence="10">
    <location>
        <begin position="94"/>
        <end position="112"/>
    </location>
</feature>
<dbReference type="GO" id="GO:0030148">
    <property type="term" value="P:sphingolipid biosynthetic process"/>
    <property type="evidence" value="ECO:0007669"/>
    <property type="project" value="TreeGrafter"/>
</dbReference>
<feature type="transmembrane region" description="Helical" evidence="10">
    <location>
        <begin position="132"/>
        <end position="153"/>
    </location>
</feature>
<evidence type="ECO:0000256" key="7">
    <source>
        <dbReference type="ARBA" id="ARBA00023098"/>
    </source>
</evidence>
<dbReference type="GO" id="GO:0042761">
    <property type="term" value="P:very long-chain fatty acid biosynthetic process"/>
    <property type="evidence" value="ECO:0007669"/>
    <property type="project" value="TreeGrafter"/>
</dbReference>
<evidence type="ECO:0000313" key="12">
    <source>
        <dbReference type="Proteomes" id="UP001153069"/>
    </source>
</evidence>
<keyword evidence="6 10" id="KW-1133">Transmembrane helix</keyword>
<organism evidence="11 12">
    <name type="scientific">Seminavis robusta</name>
    <dbReference type="NCBI Taxonomy" id="568900"/>
    <lineage>
        <taxon>Eukaryota</taxon>
        <taxon>Sar</taxon>
        <taxon>Stramenopiles</taxon>
        <taxon>Ochrophyta</taxon>
        <taxon>Bacillariophyta</taxon>
        <taxon>Bacillariophyceae</taxon>
        <taxon>Bacillariophycidae</taxon>
        <taxon>Naviculales</taxon>
        <taxon>Naviculaceae</taxon>
        <taxon>Seminavis</taxon>
    </lineage>
</organism>
<evidence type="ECO:0000256" key="2">
    <source>
        <dbReference type="ARBA" id="ARBA00022516"/>
    </source>
</evidence>
<comment type="similarity">
    <text evidence="10">Belongs to the ELO family.</text>
</comment>